<evidence type="ECO:0000313" key="1">
    <source>
        <dbReference type="EMBL" id="KGM19120.1"/>
    </source>
</evidence>
<accession>A0A0A2DIU2</accession>
<keyword evidence="2" id="KW-1185">Reference proteome</keyword>
<dbReference type="Proteomes" id="UP000030145">
    <property type="component" value="Unassembled WGS sequence"/>
</dbReference>
<reference evidence="1 2" key="1">
    <citation type="submission" date="2014-10" db="EMBL/GenBank/DDBJ databases">
        <title>Whole Genome sequence of Corynebacterium auriscanis strain CIP 106629.</title>
        <authorList>
            <person name="Hassan S.S."/>
            <person name="Jamal S.B."/>
            <person name="Tiwari S."/>
            <person name="Oliveira L.D.C."/>
            <person name="Souza F."/>
            <person name="Mariano D.C."/>
            <person name="Almeida S."/>
            <person name="Dorella F."/>
            <person name="Pereira F."/>
            <person name="Carvalho A."/>
            <person name="Leal C.A."/>
            <person name="Soares S.D.C."/>
            <person name="Figueiredo H.C."/>
            <person name="Silva A."/>
            <person name="Azevedo V.A."/>
        </authorList>
    </citation>
    <scope>NUCLEOTIDE SEQUENCE [LARGE SCALE GENOMIC DNA]</scope>
    <source>
        <strain evidence="1 2">CIP 106629</strain>
    </source>
</reference>
<sequence length="215" mass="23504">MLTRMHVPHTVTDYRDVQPMVESTTDMVAAALQRSPVWERMRTASLPLHARAAYLEQHWEGLKVLNDALETAGCATQLACVLRDYADALGCALDRAHATAKWREHHVTMPSMLEFRRRVAQLVEARNAVGIAAHAVVRLAAAGACPMHGHPHISPCPAVTVVATEEDEEAFAEELSAATLMVLAHGSDVCRSYPVDHDRDASCALTAAKIRNALR</sequence>
<dbReference type="EMBL" id="JRVJ01000003">
    <property type="protein sequence ID" value="KGM19120.1"/>
    <property type="molecule type" value="Genomic_DNA"/>
</dbReference>
<comment type="caution">
    <text evidence="1">The sequence shown here is derived from an EMBL/GenBank/DDBJ whole genome shotgun (WGS) entry which is preliminary data.</text>
</comment>
<evidence type="ECO:0000313" key="2">
    <source>
        <dbReference type="Proteomes" id="UP000030145"/>
    </source>
</evidence>
<gene>
    <name evidence="1" type="ORF">MA47_02805</name>
</gene>
<dbReference type="AlphaFoldDB" id="A0A0A2DIU2"/>
<organism evidence="1 2">
    <name type="scientific">Corynebacterium auriscanis</name>
    <dbReference type="NCBI Taxonomy" id="99807"/>
    <lineage>
        <taxon>Bacteria</taxon>
        <taxon>Bacillati</taxon>
        <taxon>Actinomycetota</taxon>
        <taxon>Actinomycetes</taxon>
        <taxon>Mycobacteriales</taxon>
        <taxon>Corynebacteriaceae</taxon>
        <taxon>Corynebacterium</taxon>
    </lineage>
</organism>
<name>A0A0A2DIU2_9CORY</name>
<proteinExistence type="predicted"/>
<protein>
    <submittedName>
        <fullName evidence="1">Uncharacterized protein</fullName>
    </submittedName>
</protein>